<name>A0A2H0TGG3_9BACT</name>
<proteinExistence type="inferred from homology"/>
<evidence type="ECO:0000256" key="2">
    <source>
        <dbReference type="ARBA" id="ARBA00004496"/>
    </source>
</evidence>
<dbReference type="Gene3D" id="3.40.50.10490">
    <property type="entry name" value="Glucose-6-phosphate isomerase like protein, domain 1"/>
    <property type="match status" value="2"/>
</dbReference>
<evidence type="ECO:0000256" key="9">
    <source>
        <dbReference type="ARBA" id="ARBA00022962"/>
    </source>
</evidence>
<dbReference type="AlphaFoldDB" id="A0A2H0TGG3"/>
<feature type="initiator methionine" description="Removed" evidence="10">
    <location>
        <position position="1"/>
    </location>
</feature>
<dbReference type="SUPFAM" id="SSF56235">
    <property type="entry name" value="N-terminal nucleophile aminohydrolases (Ntn hydrolases)"/>
    <property type="match status" value="1"/>
</dbReference>
<keyword evidence="9" id="KW-0315">Glutamine amidotransferase</keyword>
<sequence>MCGIIGYIGKKDALKVVLNGLKRLEYRGYDSAGVAFFDNFKKIRTFKSAGKIAVLEKSIFKHNPHSSVLAIGHTRWATHGAPTKINAHPHLDCRGEIAIAHNGIIENYESLREALGREGHIFRSSTDTEVVAHLIERSFTMGARTFEDAMREALRHVKGSYAIVALSSRFPSRIVAAKNGSPILLGLGENEYIIASDASAITEYTKKVVYINDREILTISGGNYRIFDMSNRTLSRKISNIDWSVEESQKGGFSHFMLKEIHEAPKVIENALRGRVSVKSGKVKLSELDAIKNRLKQIQRVVITACGTSYFAALVGKYLMETFTGLSVEVVNASEFRYRPPVLNSSTAVIAISQSGETADTLEALREAKKMRAVTIAIVNVVGSTIAREVDAVIYNYAGPEIAVASTKAFISQLVILVLAALYLRDSVVGIIPKPDIDPLKIMRELLSLPSKAKKTLEQSDEIQKIAAKFSRFDNFLFLGRKFNWPTALEGALKLKEISYIHAEGYPAGEMKHGPIALINPKFPSIVIALKDSVYEKMISNIEETRARKGPIIAVASEEDNEIFKYSKDVMFIPKVSEELSPILAVLPLQLFAYYVAVLRGTDVDQPRNLAKSVTVE</sequence>
<accession>A0A2H0TGG3</accession>
<comment type="catalytic activity">
    <reaction evidence="1 10">
        <text>D-fructose 6-phosphate + L-glutamine = D-glucosamine 6-phosphate + L-glutamate</text>
        <dbReference type="Rhea" id="RHEA:13237"/>
        <dbReference type="ChEBI" id="CHEBI:29985"/>
        <dbReference type="ChEBI" id="CHEBI:58359"/>
        <dbReference type="ChEBI" id="CHEBI:58725"/>
        <dbReference type="ChEBI" id="CHEBI:61527"/>
        <dbReference type="EC" id="2.6.1.16"/>
    </reaction>
</comment>
<dbReference type="PANTHER" id="PTHR10937:SF0">
    <property type="entry name" value="GLUTAMINE--FRUCTOSE-6-PHOSPHATE TRANSAMINASE (ISOMERIZING)"/>
    <property type="match status" value="1"/>
</dbReference>
<evidence type="ECO:0000256" key="1">
    <source>
        <dbReference type="ARBA" id="ARBA00001031"/>
    </source>
</evidence>
<organism evidence="13 14">
    <name type="scientific">Candidatus Niyogibacteria bacterium CG10_big_fil_rev_8_21_14_0_10_42_19</name>
    <dbReference type="NCBI Taxonomy" id="1974725"/>
    <lineage>
        <taxon>Bacteria</taxon>
        <taxon>Candidatus Niyogiibacteriota</taxon>
    </lineage>
</organism>
<dbReference type="CDD" id="cd05008">
    <property type="entry name" value="SIS_GlmS_GlmD_1"/>
    <property type="match status" value="1"/>
</dbReference>
<dbReference type="InterPro" id="IPR017932">
    <property type="entry name" value="GATase_2_dom"/>
</dbReference>
<dbReference type="FunFam" id="3.40.50.10490:FF:000001">
    <property type="entry name" value="Glutamine--fructose-6-phosphate aminotransferase [isomerizing]"/>
    <property type="match status" value="1"/>
</dbReference>
<dbReference type="InterPro" id="IPR047084">
    <property type="entry name" value="GFAT_N"/>
</dbReference>
<dbReference type="Pfam" id="PF01380">
    <property type="entry name" value="SIS"/>
    <property type="match status" value="2"/>
</dbReference>
<feature type="domain" description="SIS" evidence="12">
    <location>
        <begin position="291"/>
        <end position="430"/>
    </location>
</feature>
<dbReference type="PANTHER" id="PTHR10937">
    <property type="entry name" value="GLUCOSAMINE--FRUCTOSE-6-PHOSPHATE AMINOTRANSFERASE, ISOMERIZING"/>
    <property type="match status" value="1"/>
</dbReference>
<feature type="active site" description="Nucleophile; for GATase activity" evidence="10">
    <location>
        <position position="2"/>
    </location>
</feature>
<dbReference type="InterPro" id="IPR035466">
    <property type="entry name" value="GlmS/AgaS_SIS"/>
</dbReference>
<dbReference type="InterPro" id="IPR001347">
    <property type="entry name" value="SIS_dom"/>
</dbReference>
<dbReference type="SUPFAM" id="SSF53697">
    <property type="entry name" value="SIS domain"/>
    <property type="match status" value="1"/>
</dbReference>
<comment type="subcellular location">
    <subcellularLocation>
        <location evidence="2 10">Cytoplasm</location>
    </subcellularLocation>
</comment>
<dbReference type="GO" id="GO:0006047">
    <property type="term" value="P:UDP-N-acetylglucosamine metabolic process"/>
    <property type="evidence" value="ECO:0007669"/>
    <property type="project" value="TreeGrafter"/>
</dbReference>
<evidence type="ECO:0000256" key="10">
    <source>
        <dbReference type="HAMAP-Rule" id="MF_00164"/>
    </source>
</evidence>
<dbReference type="InterPro" id="IPR035490">
    <property type="entry name" value="GlmS/FrlB_SIS"/>
</dbReference>
<evidence type="ECO:0000313" key="13">
    <source>
        <dbReference type="EMBL" id="PIR70639.1"/>
    </source>
</evidence>
<comment type="caution">
    <text evidence="13">The sequence shown here is derived from an EMBL/GenBank/DDBJ whole genome shotgun (WGS) entry which is preliminary data.</text>
</comment>
<dbReference type="CDD" id="cd05009">
    <property type="entry name" value="SIS_GlmS_GlmD_2"/>
    <property type="match status" value="1"/>
</dbReference>
<keyword evidence="7 10" id="KW-0808">Transferase</keyword>
<evidence type="ECO:0000256" key="4">
    <source>
        <dbReference type="ARBA" id="ARBA00016090"/>
    </source>
</evidence>
<protein>
    <recommendedName>
        <fullName evidence="4 10">Glutamine--fructose-6-phosphate aminotransferase [isomerizing]</fullName>
        <ecNumber evidence="3 10">2.6.1.16</ecNumber>
    </recommendedName>
    <alternativeName>
        <fullName evidence="10">D-fructose-6-phosphate amidotransferase</fullName>
    </alternativeName>
    <alternativeName>
        <fullName evidence="10">GFAT</fullName>
    </alternativeName>
    <alternativeName>
        <fullName evidence="10">Glucosamine-6-phosphate synthase</fullName>
    </alternativeName>
    <alternativeName>
        <fullName evidence="10">Hexosephosphate aminotransferase</fullName>
    </alternativeName>
    <alternativeName>
        <fullName evidence="10">L-glutamine--D-fructose-6-phosphate amidotransferase</fullName>
    </alternativeName>
</protein>
<dbReference type="InterPro" id="IPR029055">
    <property type="entry name" value="Ntn_hydrolases_N"/>
</dbReference>
<dbReference type="GO" id="GO:0006002">
    <property type="term" value="P:fructose 6-phosphate metabolic process"/>
    <property type="evidence" value="ECO:0007669"/>
    <property type="project" value="TreeGrafter"/>
</dbReference>
<dbReference type="PROSITE" id="PS51278">
    <property type="entry name" value="GATASE_TYPE_2"/>
    <property type="match status" value="1"/>
</dbReference>
<evidence type="ECO:0000256" key="3">
    <source>
        <dbReference type="ARBA" id="ARBA00012916"/>
    </source>
</evidence>
<keyword evidence="5 10" id="KW-0963">Cytoplasm</keyword>
<dbReference type="InterPro" id="IPR005855">
    <property type="entry name" value="GFAT"/>
</dbReference>
<dbReference type="CDD" id="cd00714">
    <property type="entry name" value="GFAT"/>
    <property type="match status" value="1"/>
</dbReference>
<dbReference type="NCBIfam" id="TIGR01135">
    <property type="entry name" value="glmS"/>
    <property type="match status" value="1"/>
</dbReference>
<dbReference type="InterPro" id="IPR046348">
    <property type="entry name" value="SIS_dom_sf"/>
</dbReference>
<evidence type="ECO:0000259" key="12">
    <source>
        <dbReference type="PROSITE" id="PS51464"/>
    </source>
</evidence>
<dbReference type="FunFam" id="3.60.20.10:FF:000006">
    <property type="entry name" value="Glutamine--fructose-6-phosphate aminotransferase [isomerizing]"/>
    <property type="match status" value="1"/>
</dbReference>
<comment type="subunit">
    <text evidence="10">Homodimer.</text>
</comment>
<dbReference type="GO" id="GO:0097367">
    <property type="term" value="F:carbohydrate derivative binding"/>
    <property type="evidence" value="ECO:0007669"/>
    <property type="project" value="InterPro"/>
</dbReference>
<dbReference type="Proteomes" id="UP000229383">
    <property type="component" value="Unassembled WGS sequence"/>
</dbReference>
<dbReference type="Gene3D" id="3.60.20.10">
    <property type="entry name" value="Glutamine Phosphoribosylpyrophosphate, subunit 1, domain 1"/>
    <property type="match status" value="1"/>
</dbReference>
<evidence type="ECO:0000256" key="7">
    <source>
        <dbReference type="ARBA" id="ARBA00022679"/>
    </source>
</evidence>
<comment type="function">
    <text evidence="10">Catalyzes the first step in hexosamine metabolism, converting fructose-6P into glucosamine-6P using glutamine as a nitrogen source.</text>
</comment>
<dbReference type="GO" id="GO:0005975">
    <property type="term" value="P:carbohydrate metabolic process"/>
    <property type="evidence" value="ECO:0007669"/>
    <property type="project" value="UniProtKB-UniRule"/>
</dbReference>
<evidence type="ECO:0000256" key="8">
    <source>
        <dbReference type="ARBA" id="ARBA00022737"/>
    </source>
</evidence>
<dbReference type="HAMAP" id="MF_00164">
    <property type="entry name" value="GlmS"/>
    <property type="match status" value="1"/>
</dbReference>
<dbReference type="GO" id="GO:0005829">
    <property type="term" value="C:cytosol"/>
    <property type="evidence" value="ECO:0007669"/>
    <property type="project" value="TreeGrafter"/>
</dbReference>
<evidence type="ECO:0000256" key="6">
    <source>
        <dbReference type="ARBA" id="ARBA00022576"/>
    </source>
</evidence>
<feature type="active site" description="For Fru-6P isomerization activity" evidence="10">
    <location>
        <position position="612"/>
    </location>
</feature>
<keyword evidence="6 10" id="KW-0032">Aminotransferase</keyword>
<evidence type="ECO:0000313" key="14">
    <source>
        <dbReference type="Proteomes" id="UP000229383"/>
    </source>
</evidence>
<reference evidence="14" key="1">
    <citation type="submission" date="2017-09" db="EMBL/GenBank/DDBJ databases">
        <title>Depth-based differentiation of microbial function through sediment-hosted aquifers and enrichment of novel symbionts in the deep terrestrial subsurface.</title>
        <authorList>
            <person name="Probst A.J."/>
            <person name="Ladd B."/>
            <person name="Jarett J.K."/>
            <person name="Geller-Mcgrath D.E."/>
            <person name="Sieber C.M.K."/>
            <person name="Emerson J.B."/>
            <person name="Anantharaman K."/>
            <person name="Thomas B.C."/>
            <person name="Malmstrom R."/>
            <person name="Stieglmeier M."/>
            <person name="Klingl A."/>
            <person name="Woyke T."/>
            <person name="Ryan C.M."/>
            <person name="Banfield J.F."/>
        </authorList>
    </citation>
    <scope>NUCLEOTIDE SEQUENCE [LARGE SCALE GENOMIC DNA]</scope>
</reference>
<gene>
    <name evidence="10 13" type="primary">glmS</name>
    <name evidence="13" type="ORF">COU46_00485</name>
</gene>
<evidence type="ECO:0000256" key="5">
    <source>
        <dbReference type="ARBA" id="ARBA00022490"/>
    </source>
</evidence>
<feature type="domain" description="SIS" evidence="12">
    <location>
        <begin position="466"/>
        <end position="607"/>
    </location>
</feature>
<dbReference type="EMBL" id="PFCN01000007">
    <property type="protein sequence ID" value="PIR70639.1"/>
    <property type="molecule type" value="Genomic_DNA"/>
</dbReference>
<keyword evidence="8" id="KW-0677">Repeat</keyword>
<dbReference type="Pfam" id="PF13522">
    <property type="entry name" value="GATase_6"/>
    <property type="match status" value="1"/>
</dbReference>
<dbReference type="EC" id="2.6.1.16" evidence="3 10"/>
<dbReference type="GO" id="GO:0006487">
    <property type="term" value="P:protein N-linked glycosylation"/>
    <property type="evidence" value="ECO:0007669"/>
    <property type="project" value="TreeGrafter"/>
</dbReference>
<dbReference type="PROSITE" id="PS51464">
    <property type="entry name" value="SIS"/>
    <property type="match status" value="2"/>
</dbReference>
<feature type="domain" description="Glutamine amidotransferase type-2" evidence="11">
    <location>
        <begin position="2"/>
        <end position="222"/>
    </location>
</feature>
<dbReference type="NCBIfam" id="NF001484">
    <property type="entry name" value="PRK00331.1"/>
    <property type="match status" value="1"/>
</dbReference>
<dbReference type="GO" id="GO:0004360">
    <property type="term" value="F:glutamine-fructose-6-phosphate transaminase (isomerizing) activity"/>
    <property type="evidence" value="ECO:0007669"/>
    <property type="project" value="UniProtKB-UniRule"/>
</dbReference>
<evidence type="ECO:0000259" key="11">
    <source>
        <dbReference type="PROSITE" id="PS51278"/>
    </source>
</evidence>